<evidence type="ECO:0008006" key="3">
    <source>
        <dbReference type="Google" id="ProtNLM"/>
    </source>
</evidence>
<dbReference type="EMBL" id="BAAANQ010000002">
    <property type="protein sequence ID" value="GAA2046492.1"/>
    <property type="molecule type" value="Genomic_DNA"/>
</dbReference>
<comment type="caution">
    <text evidence="1">The sequence shown here is derived from an EMBL/GenBank/DDBJ whole genome shotgun (WGS) entry which is preliminary data.</text>
</comment>
<name>A0ABN2V0H4_9ACTN</name>
<dbReference type="Proteomes" id="UP001403094">
    <property type="component" value="Unassembled WGS sequence"/>
</dbReference>
<organism evidence="1 2">
    <name type="scientific">Streptomyces cheonanensis</name>
    <dbReference type="NCBI Taxonomy" id="312720"/>
    <lineage>
        <taxon>Bacteria</taxon>
        <taxon>Bacillati</taxon>
        <taxon>Actinomycetota</taxon>
        <taxon>Actinomycetes</taxon>
        <taxon>Kitasatosporales</taxon>
        <taxon>Streptomycetaceae</taxon>
        <taxon>Streptomyces</taxon>
    </lineage>
</organism>
<gene>
    <name evidence="1" type="ORF">GCM10009757_14250</name>
</gene>
<keyword evidence="2" id="KW-1185">Reference proteome</keyword>
<evidence type="ECO:0000313" key="1">
    <source>
        <dbReference type="EMBL" id="GAA2046492.1"/>
    </source>
</evidence>
<reference evidence="1 2" key="1">
    <citation type="journal article" date="2019" name="Int. J. Syst. Evol. Microbiol.">
        <title>The Global Catalogue of Microorganisms (GCM) 10K type strain sequencing project: providing services to taxonomists for standard genome sequencing and annotation.</title>
        <authorList>
            <consortium name="The Broad Institute Genomics Platform"/>
            <consortium name="The Broad Institute Genome Sequencing Center for Infectious Disease"/>
            <person name="Wu L."/>
            <person name="Ma J."/>
        </authorList>
    </citation>
    <scope>NUCLEOTIDE SEQUENCE [LARGE SCALE GENOMIC DNA]</scope>
    <source>
        <strain evidence="1 2">JCM 14549</strain>
    </source>
</reference>
<sequence>MMRGSALATTVPARMATNMPAIRPDIAWSIWRLVMAPGVSSGASVATVTMSFSVYGVKWSGRILRIRRGWWPGRW</sequence>
<accession>A0ABN2V0H4</accession>
<protein>
    <recommendedName>
        <fullName evidence="3">Secreted protein</fullName>
    </recommendedName>
</protein>
<proteinExistence type="predicted"/>
<evidence type="ECO:0000313" key="2">
    <source>
        <dbReference type="Proteomes" id="UP001403094"/>
    </source>
</evidence>